<feature type="region of interest" description="Disordered" evidence="1">
    <location>
        <begin position="165"/>
        <end position="196"/>
    </location>
</feature>
<sequence length="442" mass="50966">MTLRIFHRYGTCIGHLFWSDLSASRRRAAHIRSVLPVDNERGRFRENGEECTSLMLLVHQWMTTIAKKSDSALMQTLLTGRSAAGRVDSRRAVSLRRFFEKVNQRSKGIFLTFQGDFRPDQRTKVLSHCSMIYTSINSDSGKKALYRLSGTSMVLLTKLNEAKGKKNVSKSAGTRTHSTNADSSSLSRQNERRNATTETIVRDHVQYINRQRINRHAARLIINYLPFSLASRRDEPRIFFFSFPSCHSPHPSGYTAAAAPLLYTVVLRVLRSCGNEWHRVRIVTRSDLRYPPKKQKGPMCQFYEVYNGPYLRYRSAVDGTRYIGFNKFGKPMKNPHGRQECFNFIKYNPHADINHHNSLVNAEMGGMEPREPYVVSRKPSPVMRATKNSLLQADSAREHVHTSTHRYRHSNRWKHLSQRQDGADSGPRRRHESRLLVEANKY</sequence>
<evidence type="ECO:0000256" key="1">
    <source>
        <dbReference type="SAM" id="MobiDB-lite"/>
    </source>
</evidence>
<dbReference type="Proteomes" id="UP000078541">
    <property type="component" value="Unassembled WGS sequence"/>
</dbReference>
<reference evidence="2 3" key="1">
    <citation type="submission" date="2016-03" db="EMBL/GenBank/DDBJ databases">
        <title>Trachymyrmex septentrionalis WGS genome.</title>
        <authorList>
            <person name="Nygaard S."/>
            <person name="Hu H."/>
            <person name="Boomsma J."/>
            <person name="Zhang G."/>
        </authorList>
    </citation>
    <scope>NUCLEOTIDE SEQUENCE [LARGE SCALE GENOMIC DNA]</scope>
    <source>
        <strain evidence="2">Tsep2-gDNA-1</strain>
        <tissue evidence="2">Whole body</tissue>
    </source>
</reference>
<evidence type="ECO:0008006" key="4">
    <source>
        <dbReference type="Google" id="ProtNLM"/>
    </source>
</evidence>
<feature type="compositionally biased region" description="Polar residues" evidence="1">
    <location>
        <begin position="169"/>
        <end position="188"/>
    </location>
</feature>
<proteinExistence type="predicted"/>
<feature type="region of interest" description="Disordered" evidence="1">
    <location>
        <begin position="396"/>
        <end position="431"/>
    </location>
</feature>
<dbReference type="AlphaFoldDB" id="A0A195FGC4"/>
<accession>A0A195FGC4</accession>
<evidence type="ECO:0000313" key="2">
    <source>
        <dbReference type="EMBL" id="KYN39453.1"/>
    </source>
</evidence>
<keyword evidence="3" id="KW-1185">Reference proteome</keyword>
<organism evidence="2 3">
    <name type="scientific">Trachymyrmex septentrionalis</name>
    <dbReference type="NCBI Taxonomy" id="34720"/>
    <lineage>
        <taxon>Eukaryota</taxon>
        <taxon>Metazoa</taxon>
        <taxon>Ecdysozoa</taxon>
        <taxon>Arthropoda</taxon>
        <taxon>Hexapoda</taxon>
        <taxon>Insecta</taxon>
        <taxon>Pterygota</taxon>
        <taxon>Neoptera</taxon>
        <taxon>Endopterygota</taxon>
        <taxon>Hymenoptera</taxon>
        <taxon>Apocrita</taxon>
        <taxon>Aculeata</taxon>
        <taxon>Formicoidea</taxon>
        <taxon>Formicidae</taxon>
        <taxon>Myrmicinae</taxon>
        <taxon>Trachymyrmex</taxon>
    </lineage>
</organism>
<gene>
    <name evidence="2" type="ORF">ALC56_05946</name>
</gene>
<protein>
    <recommendedName>
        <fullName evidence="4">Fibroblast growth factor 17</fullName>
    </recommendedName>
</protein>
<dbReference type="STRING" id="34720.A0A195FGC4"/>
<evidence type="ECO:0000313" key="3">
    <source>
        <dbReference type="Proteomes" id="UP000078541"/>
    </source>
</evidence>
<dbReference type="EMBL" id="KQ981606">
    <property type="protein sequence ID" value="KYN39453.1"/>
    <property type="molecule type" value="Genomic_DNA"/>
</dbReference>
<name>A0A195FGC4_9HYME</name>
<dbReference type="Gene3D" id="2.80.10.50">
    <property type="match status" value="1"/>
</dbReference>
<feature type="compositionally biased region" description="Basic residues" evidence="1">
    <location>
        <begin position="402"/>
        <end position="417"/>
    </location>
</feature>